<dbReference type="SMART" id="SM00465">
    <property type="entry name" value="GIYc"/>
    <property type="match status" value="1"/>
</dbReference>
<dbReference type="PANTHER" id="PTHR30231">
    <property type="entry name" value="DNA POLYMERASE III SUBUNIT EPSILON"/>
    <property type="match status" value="1"/>
</dbReference>
<dbReference type="PANTHER" id="PTHR30231:SF37">
    <property type="entry name" value="EXODEOXYRIBONUCLEASE 10"/>
    <property type="match status" value="1"/>
</dbReference>
<dbReference type="InterPro" id="IPR035901">
    <property type="entry name" value="GIY-YIG_endonuc_sf"/>
</dbReference>
<evidence type="ECO:0000313" key="2">
    <source>
        <dbReference type="EMBL" id="QQT55701.1"/>
    </source>
</evidence>
<dbReference type="SUPFAM" id="SSF82771">
    <property type="entry name" value="GIY-YIG endonuclease"/>
    <property type="match status" value="1"/>
</dbReference>
<proteinExistence type="predicted"/>
<dbReference type="InterPro" id="IPR047296">
    <property type="entry name" value="GIY-YIG_UvrC_Cho"/>
</dbReference>
<dbReference type="Gene3D" id="3.40.1440.10">
    <property type="entry name" value="GIY-YIG endonuclease"/>
    <property type="match status" value="1"/>
</dbReference>
<dbReference type="EMBL" id="CP068224">
    <property type="protein sequence ID" value="QQT55701.1"/>
    <property type="molecule type" value="Genomic_DNA"/>
</dbReference>
<dbReference type="CDD" id="cd06127">
    <property type="entry name" value="DEDDh"/>
    <property type="match status" value="1"/>
</dbReference>
<dbReference type="InterPro" id="IPR000305">
    <property type="entry name" value="GIY-YIG_endonuc"/>
</dbReference>
<dbReference type="Pfam" id="PF00929">
    <property type="entry name" value="RNase_T"/>
    <property type="match status" value="1"/>
</dbReference>
<dbReference type="CDD" id="cd10434">
    <property type="entry name" value="GIY-YIG_UvrC_Cho"/>
    <property type="match status" value="1"/>
</dbReference>
<dbReference type="InterPro" id="IPR006054">
    <property type="entry name" value="DnaQ"/>
</dbReference>
<dbReference type="SUPFAM" id="SSF53098">
    <property type="entry name" value="Ribonuclease H-like"/>
    <property type="match status" value="1"/>
</dbReference>
<keyword evidence="3" id="KW-1185">Reference proteome</keyword>
<dbReference type="Pfam" id="PF01541">
    <property type="entry name" value="GIY-YIG"/>
    <property type="match status" value="1"/>
</dbReference>
<sequence>MLCVMSVNQSKRQEFAIVDIETTGGNAKSSRITEVAIVIHDGNQVLERWETLVNPGKEIPNSIFALTGINNDMVKDAPLFDQVAEQIYEMLKDRIFVAHNVNFDYSFIRFQLQESGFEWSAIKLCTVRYARKIKPGLLSYSLGRLCDYLDIPIENRHRAGGDADATAILFAYLKVLDTEQVFQDMIKHKALDQRFPPHLNPLEYEQLPNEAGVYYFHDKAGKVIYVGKAVNIKKRVLSHFTGNNIQAQRQHFLKEIHHISYECCGTELMSLLLECAEIKKFWPKYNRALKRYEPKFGLFSYEDQNGYLHLAIGKTTRGQECIQLFQREYDAIQLLQNFIQHDAINPQFCQFGHASLSTKALKKTELPDRDLHNTRVERCIEDWLKQQPSFVLIDKGRNSDEKSCIVIENGVFYGMGYIDQYGQYSGFEDIKGQVKRYQSNHYMMELVKMAAERHPAKIHFLTKSKILPDVAAEPDFSYEKLAPNSLFNFF</sequence>
<dbReference type="Gene3D" id="3.30.420.10">
    <property type="entry name" value="Ribonuclease H-like superfamily/Ribonuclease H"/>
    <property type="match status" value="1"/>
</dbReference>
<dbReference type="InterPro" id="IPR012337">
    <property type="entry name" value="RNaseH-like_sf"/>
</dbReference>
<dbReference type="InterPro" id="IPR013520">
    <property type="entry name" value="Ribonucl_H"/>
</dbReference>
<dbReference type="NCBIfam" id="TIGR00573">
    <property type="entry name" value="dnaq"/>
    <property type="match status" value="1"/>
</dbReference>
<evidence type="ECO:0000259" key="1">
    <source>
        <dbReference type="PROSITE" id="PS50164"/>
    </source>
</evidence>
<name>A0ABX7CXW8_SPHMU</name>
<evidence type="ECO:0000313" key="3">
    <source>
        <dbReference type="Proteomes" id="UP000595498"/>
    </source>
</evidence>
<organism evidence="2 3">
    <name type="scientific">Sphingobacterium multivorum</name>
    <dbReference type="NCBI Taxonomy" id="28454"/>
    <lineage>
        <taxon>Bacteria</taxon>
        <taxon>Pseudomonadati</taxon>
        <taxon>Bacteroidota</taxon>
        <taxon>Sphingobacteriia</taxon>
        <taxon>Sphingobacteriales</taxon>
        <taxon>Sphingobacteriaceae</taxon>
        <taxon>Sphingobacterium</taxon>
    </lineage>
</organism>
<feature type="domain" description="GIY-YIG" evidence="1">
    <location>
        <begin position="209"/>
        <end position="287"/>
    </location>
</feature>
<gene>
    <name evidence="2" type="ORF">I6I98_10745</name>
</gene>
<reference evidence="2 3" key="1">
    <citation type="submission" date="2021-01" db="EMBL/GenBank/DDBJ databases">
        <title>FDA dAtabase for Regulatory Grade micrObial Sequences (FDA-ARGOS): Supporting development and validation of Infectious Disease Dx tests.</title>
        <authorList>
            <person name="Sproer C."/>
            <person name="Gronow S."/>
            <person name="Severitt S."/>
            <person name="Schroder I."/>
            <person name="Tallon L."/>
            <person name="Sadzewicz L."/>
            <person name="Zhao X."/>
            <person name="Boylan J."/>
            <person name="Ott S."/>
            <person name="Bowen H."/>
            <person name="Vavikolanu K."/>
            <person name="Mehta A."/>
            <person name="Aluvathingal J."/>
            <person name="Nadendla S."/>
            <person name="Lowell S."/>
            <person name="Myers T."/>
            <person name="Yan Y."/>
            <person name="Sichtig H."/>
        </authorList>
    </citation>
    <scope>NUCLEOTIDE SEQUENCE [LARGE SCALE GENOMIC DNA]</scope>
    <source>
        <strain evidence="2 3">FDAARGOS_1141</strain>
    </source>
</reference>
<dbReference type="PROSITE" id="PS50164">
    <property type="entry name" value="GIY_YIG"/>
    <property type="match status" value="1"/>
</dbReference>
<dbReference type="SMART" id="SM00479">
    <property type="entry name" value="EXOIII"/>
    <property type="match status" value="1"/>
</dbReference>
<accession>A0ABX7CXW8</accession>
<dbReference type="Proteomes" id="UP000595498">
    <property type="component" value="Chromosome"/>
</dbReference>
<protein>
    <submittedName>
        <fullName evidence="2">GIY-YIG nuclease family protein</fullName>
    </submittedName>
</protein>
<dbReference type="InterPro" id="IPR036397">
    <property type="entry name" value="RNaseH_sf"/>
</dbReference>